<dbReference type="KEGG" id="mefw:F1737_10005"/>
<dbReference type="Proteomes" id="UP001301797">
    <property type="component" value="Chromosome"/>
</dbReference>
<reference evidence="2 3" key="1">
    <citation type="submission" date="2019-09" db="EMBL/GenBank/DDBJ databases">
        <title>The complete genome of Methanoplanus sp. FWC-SCC4.</title>
        <authorList>
            <person name="Chen S.-C."/>
            <person name="Zhou Y.-Z."/>
            <person name="Lai M.-C."/>
        </authorList>
    </citation>
    <scope>NUCLEOTIDE SEQUENCE [LARGE SCALE GENOMIC DNA]</scope>
    <source>
        <strain evidence="2 3">FWC-SCC4</strain>
    </source>
</reference>
<evidence type="ECO:0000259" key="1">
    <source>
        <dbReference type="Pfam" id="PF12674"/>
    </source>
</evidence>
<proteinExistence type="predicted"/>
<dbReference type="EMBL" id="CP043875">
    <property type="protein sequence ID" value="WOF16993.1"/>
    <property type="molecule type" value="Genomic_DNA"/>
</dbReference>
<dbReference type="AlphaFoldDB" id="A0AA97I3R9"/>
<dbReference type="Pfam" id="PF12674">
    <property type="entry name" value="Zn_ribbon_2"/>
    <property type="match status" value="1"/>
</dbReference>
<evidence type="ECO:0000313" key="3">
    <source>
        <dbReference type="Proteomes" id="UP001301797"/>
    </source>
</evidence>
<protein>
    <recommendedName>
        <fullName evidence="1">Putative zinc ribbon domain-containing protein</fullName>
    </recommendedName>
</protein>
<gene>
    <name evidence="2" type="ORF">F1737_10005</name>
</gene>
<evidence type="ECO:0000313" key="2">
    <source>
        <dbReference type="EMBL" id="WOF16993.1"/>
    </source>
</evidence>
<feature type="domain" description="Putative zinc ribbon" evidence="1">
    <location>
        <begin position="9"/>
        <end position="89"/>
    </location>
</feature>
<sequence length="90" mass="10325">MNEQNEELFCQSCGIRIKSSDEQGTEKDGSKSPHYCSYCYMRGEFLQADITVNEMIELSAVKANKINVMPYDEAKKLNSVVIPGLKRWRE</sequence>
<accession>A0AA97I3R9</accession>
<keyword evidence="3" id="KW-1185">Reference proteome</keyword>
<dbReference type="RefSeq" id="WP_317136442.1">
    <property type="nucleotide sequence ID" value="NZ_CP043875.1"/>
</dbReference>
<organism evidence="2 3">
    <name type="scientific">Methanochimaera problematica</name>
    <dbReference type="NCBI Taxonomy" id="2609417"/>
    <lineage>
        <taxon>Archaea</taxon>
        <taxon>Methanobacteriati</taxon>
        <taxon>Methanobacteriota</taxon>
        <taxon>Stenosarchaea group</taxon>
        <taxon>Methanomicrobia</taxon>
        <taxon>Methanomicrobiales</taxon>
        <taxon>Methanomicrobiaceae</taxon>
        <taxon>Methanochimaera</taxon>
    </lineage>
</organism>
<name>A0AA97I3R9_9EURY</name>
<dbReference type="InterPro" id="IPR025868">
    <property type="entry name" value="Zn_ribbon_dom_put"/>
</dbReference>
<dbReference type="GeneID" id="85230503"/>